<dbReference type="EMBL" id="JAUIQD010000002">
    <property type="protein sequence ID" value="KAK3360459.1"/>
    <property type="molecule type" value="Genomic_DNA"/>
</dbReference>
<dbReference type="AlphaFoldDB" id="A0AAJ0HS66"/>
<sequence length="245" mass="26276">MPKTILFLGATGGCVLSTLRRSLAAGHTCIALCRTPSSLLSKLTPAEQAAVHISQGNAHDAAALRAALSDPSVPPHTLVDYVISGIGNPVTKEGVLHPDVDVCRKGMEVLLEVVAGLRGEGFTGRVRVLGISSTGVSDFGRDIPIAMIPLYKVMLHVPHKDKKGMEDLLVASGEEWTVVRPSWLTNGEGGVTDVRAGMEDPERKEVVTKAVGYTISREDVGKWIFENVVEEVDGKWVKRIASLTY</sequence>
<evidence type="ECO:0000313" key="4">
    <source>
        <dbReference type="Proteomes" id="UP001275084"/>
    </source>
</evidence>
<dbReference type="Pfam" id="PF13460">
    <property type="entry name" value="NAD_binding_10"/>
    <property type="match status" value="1"/>
</dbReference>
<protein>
    <recommendedName>
        <fullName evidence="2">NAD(P)-binding domain-containing protein</fullName>
    </recommendedName>
</protein>
<comment type="caution">
    <text evidence="3">The sequence shown here is derived from an EMBL/GenBank/DDBJ whole genome shotgun (WGS) entry which is preliminary data.</text>
</comment>
<dbReference type="SUPFAM" id="SSF51735">
    <property type="entry name" value="NAD(P)-binding Rossmann-fold domains"/>
    <property type="match status" value="1"/>
</dbReference>
<feature type="domain" description="NAD(P)-binding" evidence="2">
    <location>
        <begin position="9"/>
        <end position="227"/>
    </location>
</feature>
<dbReference type="InterPro" id="IPR051606">
    <property type="entry name" value="Polyketide_Oxido-like"/>
</dbReference>
<keyword evidence="4" id="KW-1185">Reference proteome</keyword>
<gene>
    <name evidence="3" type="ORF">B0T25DRAFT_565347</name>
</gene>
<accession>A0AAJ0HS66</accession>
<dbReference type="InterPro" id="IPR016040">
    <property type="entry name" value="NAD(P)-bd_dom"/>
</dbReference>
<reference evidence="3" key="2">
    <citation type="submission" date="2023-06" db="EMBL/GenBank/DDBJ databases">
        <authorList>
            <consortium name="Lawrence Berkeley National Laboratory"/>
            <person name="Haridas S."/>
            <person name="Hensen N."/>
            <person name="Bonometti L."/>
            <person name="Westerberg I."/>
            <person name="Brannstrom I.O."/>
            <person name="Guillou S."/>
            <person name="Cros-Aarteil S."/>
            <person name="Calhoun S."/>
            <person name="Kuo A."/>
            <person name="Mondo S."/>
            <person name="Pangilinan J."/>
            <person name="Riley R."/>
            <person name="Labutti K."/>
            <person name="Andreopoulos B."/>
            <person name="Lipzen A."/>
            <person name="Chen C."/>
            <person name="Yanf M."/>
            <person name="Daum C."/>
            <person name="Ng V."/>
            <person name="Clum A."/>
            <person name="Steindorff A."/>
            <person name="Ohm R."/>
            <person name="Martin F."/>
            <person name="Silar P."/>
            <person name="Natvig D."/>
            <person name="Lalanne C."/>
            <person name="Gautier V."/>
            <person name="Ament-Velasquez S.L."/>
            <person name="Kruys A."/>
            <person name="Hutchinson M.I."/>
            <person name="Powell A.J."/>
            <person name="Barry K."/>
            <person name="Miller A.N."/>
            <person name="Grigoriev I.V."/>
            <person name="Debuchy R."/>
            <person name="Gladieux P."/>
            <person name="Thoren M.H."/>
            <person name="Johannesson H."/>
        </authorList>
    </citation>
    <scope>NUCLEOTIDE SEQUENCE</scope>
    <source>
        <strain evidence="3">CBS 955.72</strain>
    </source>
</reference>
<dbReference type="GO" id="GO:0004074">
    <property type="term" value="F:biliverdin reductase [NAD(P)H] activity"/>
    <property type="evidence" value="ECO:0007669"/>
    <property type="project" value="TreeGrafter"/>
</dbReference>
<evidence type="ECO:0000313" key="3">
    <source>
        <dbReference type="EMBL" id="KAK3360459.1"/>
    </source>
</evidence>
<evidence type="ECO:0000259" key="2">
    <source>
        <dbReference type="Pfam" id="PF13460"/>
    </source>
</evidence>
<name>A0AAJ0HS66_9PEZI</name>
<dbReference type="InterPro" id="IPR036291">
    <property type="entry name" value="NAD(P)-bd_dom_sf"/>
</dbReference>
<comment type="similarity">
    <text evidence="1">Belongs to the avfA family.</text>
</comment>
<evidence type="ECO:0000256" key="1">
    <source>
        <dbReference type="ARBA" id="ARBA00038376"/>
    </source>
</evidence>
<dbReference type="PANTHER" id="PTHR43355:SF2">
    <property type="entry name" value="FLAVIN REDUCTASE (NADPH)"/>
    <property type="match status" value="1"/>
</dbReference>
<dbReference type="Proteomes" id="UP001275084">
    <property type="component" value="Unassembled WGS sequence"/>
</dbReference>
<dbReference type="Gene3D" id="3.40.50.720">
    <property type="entry name" value="NAD(P)-binding Rossmann-like Domain"/>
    <property type="match status" value="1"/>
</dbReference>
<dbReference type="GO" id="GO:0042602">
    <property type="term" value="F:riboflavin reductase (NADPH) activity"/>
    <property type="evidence" value="ECO:0007669"/>
    <property type="project" value="TreeGrafter"/>
</dbReference>
<dbReference type="PANTHER" id="PTHR43355">
    <property type="entry name" value="FLAVIN REDUCTASE (NADPH)"/>
    <property type="match status" value="1"/>
</dbReference>
<organism evidence="3 4">
    <name type="scientific">Lasiosphaeria hispida</name>
    <dbReference type="NCBI Taxonomy" id="260671"/>
    <lineage>
        <taxon>Eukaryota</taxon>
        <taxon>Fungi</taxon>
        <taxon>Dikarya</taxon>
        <taxon>Ascomycota</taxon>
        <taxon>Pezizomycotina</taxon>
        <taxon>Sordariomycetes</taxon>
        <taxon>Sordariomycetidae</taxon>
        <taxon>Sordariales</taxon>
        <taxon>Lasiosphaeriaceae</taxon>
        <taxon>Lasiosphaeria</taxon>
    </lineage>
</organism>
<proteinExistence type="inferred from homology"/>
<reference evidence="3" key="1">
    <citation type="journal article" date="2023" name="Mol. Phylogenet. Evol.">
        <title>Genome-scale phylogeny and comparative genomics of the fungal order Sordariales.</title>
        <authorList>
            <person name="Hensen N."/>
            <person name="Bonometti L."/>
            <person name="Westerberg I."/>
            <person name="Brannstrom I.O."/>
            <person name="Guillou S."/>
            <person name="Cros-Aarteil S."/>
            <person name="Calhoun S."/>
            <person name="Haridas S."/>
            <person name="Kuo A."/>
            <person name="Mondo S."/>
            <person name="Pangilinan J."/>
            <person name="Riley R."/>
            <person name="LaButti K."/>
            <person name="Andreopoulos B."/>
            <person name="Lipzen A."/>
            <person name="Chen C."/>
            <person name="Yan M."/>
            <person name="Daum C."/>
            <person name="Ng V."/>
            <person name="Clum A."/>
            <person name="Steindorff A."/>
            <person name="Ohm R.A."/>
            <person name="Martin F."/>
            <person name="Silar P."/>
            <person name="Natvig D.O."/>
            <person name="Lalanne C."/>
            <person name="Gautier V."/>
            <person name="Ament-Velasquez S.L."/>
            <person name="Kruys A."/>
            <person name="Hutchinson M.I."/>
            <person name="Powell A.J."/>
            <person name="Barry K."/>
            <person name="Miller A.N."/>
            <person name="Grigoriev I.V."/>
            <person name="Debuchy R."/>
            <person name="Gladieux P."/>
            <person name="Hiltunen Thoren M."/>
            <person name="Johannesson H."/>
        </authorList>
    </citation>
    <scope>NUCLEOTIDE SEQUENCE</scope>
    <source>
        <strain evidence="3">CBS 955.72</strain>
    </source>
</reference>